<proteinExistence type="predicted"/>
<keyword evidence="2" id="KW-1133">Transmembrane helix</keyword>
<evidence type="ECO:0000256" key="1">
    <source>
        <dbReference type="SAM" id="MobiDB-lite"/>
    </source>
</evidence>
<feature type="transmembrane region" description="Helical" evidence="2">
    <location>
        <begin position="649"/>
        <end position="675"/>
    </location>
</feature>
<name>A0ABD5EV50_9ACTN</name>
<evidence type="ECO:0000313" key="4">
    <source>
        <dbReference type="EMBL" id="MDT0437499.1"/>
    </source>
</evidence>
<dbReference type="Proteomes" id="UP001183535">
    <property type="component" value="Unassembled WGS sequence"/>
</dbReference>
<feature type="transmembrane region" description="Helical" evidence="2">
    <location>
        <begin position="507"/>
        <end position="524"/>
    </location>
</feature>
<feature type="transmembrane region" description="Helical" evidence="2">
    <location>
        <begin position="894"/>
        <end position="918"/>
    </location>
</feature>
<feature type="transmembrane region" description="Helical" evidence="2">
    <location>
        <begin position="815"/>
        <end position="836"/>
    </location>
</feature>
<protein>
    <submittedName>
        <fullName evidence="4">NACHT domain-containing protein</fullName>
    </submittedName>
</protein>
<feature type="compositionally biased region" description="Basic and acidic residues" evidence="1">
    <location>
        <begin position="992"/>
        <end position="1016"/>
    </location>
</feature>
<dbReference type="PROSITE" id="PS50837">
    <property type="entry name" value="NACHT"/>
    <property type="match status" value="1"/>
</dbReference>
<feature type="domain" description="NACHT" evidence="3">
    <location>
        <begin position="151"/>
        <end position="245"/>
    </location>
</feature>
<dbReference type="InterPro" id="IPR007111">
    <property type="entry name" value="NACHT_NTPase"/>
</dbReference>
<accession>A0ABD5EV50</accession>
<evidence type="ECO:0000313" key="5">
    <source>
        <dbReference type="Proteomes" id="UP001183535"/>
    </source>
</evidence>
<feature type="transmembrane region" description="Helical" evidence="2">
    <location>
        <begin position="544"/>
        <end position="564"/>
    </location>
</feature>
<organism evidence="4 5">
    <name type="scientific">Streptomyces doudnae</name>
    <dbReference type="NCBI Taxonomy" id="3075536"/>
    <lineage>
        <taxon>Bacteria</taxon>
        <taxon>Bacillati</taxon>
        <taxon>Actinomycetota</taxon>
        <taxon>Actinomycetes</taxon>
        <taxon>Kitasatosporales</taxon>
        <taxon>Streptomycetaceae</taxon>
        <taxon>Streptomyces</taxon>
    </lineage>
</organism>
<feature type="transmembrane region" description="Helical" evidence="2">
    <location>
        <begin position="437"/>
        <end position="458"/>
    </location>
</feature>
<sequence length="1016" mass="106923">MRGGWQRTRARRRLGLAVCGVTLVALAGVLRLWWRDAATAGVLVSAIGAFVSVLALVGDFLRGDADTSSRSPEERRRAAADALADAVREQWAAEARLRRLRDPAPLEVRWTVADRRLADHPRNVRRARPLPAPRAGRLDDVTAEFAALPGRRMVVLGGPGSGKSVLAMRFVLARLAERSPGGAVPVIFPLAGWDPETTGLRDWLAERLALDYRPLAAPADERRTLARALLDAGLVLPVLDGFDELARPVYALAVRRVNAELDDDLPLLLTGRGEAWAAAVAEGDVLTGADVVELLPLSLSQAGAHLERTSRPRYPDGGRPVTVWTPVLRVLAERPELPAALALTSPLMVALARAVYGDDTSRDPAELLDEERLPTVEAVEGHLLEAFVPAAFLDAGPGAAPKAVRRLTLLARTLQERGRGRIGWWELDRLLPPAVRVFAPGLVSLAMLSALLVPVVLARAAAQLASVHDVVAVLATLAGQTLGFALGTVLLLPSARSRPRAFLTRQTVVTSGASMLLWIGVAWADDLRFGFRFGAVSDGWVPDLLGGCLFSLLFSLFFGLAGLPRRPVPAGLPWTGRAGRAVARVGGAALLVGGAGVTGAALLGRIPDPWTALLATTGAAAGGALLASGTRHGGGVPEGPRAGRLARRFAAGLVRGTAGALLVGVVACTAAGLAATGVTILKTRSAEDLSGRRIEGWRFSERHGVRSAVTSRPTRGTLLLPGDGARAVAYPEGSPPADCSLPLVRERSCVAFTSRRTRFEARDGAVVVRLVTAGAAGGETVAYAANLRSVLPERGRGWLTQGSVAGVVDRCLPPFLAAGVLIGVVGGCVCGVYRLLSVPSDLMRAAGPGSSLRTDRAASLSRGGCVALLVAVVCVPVVLLPGDWGGLVHLGTQLWLPLGTAALALSAWGRFVVARVWLAATGRLPWRLMGFLEDAHRRGVLRRSGASYEFRHLRLQNHLAQGLEGAGWHGGGGAPSGRGGAGGRVPAGRRPSVRERARAFGREDHRDPARDPRRPG</sequence>
<dbReference type="RefSeq" id="WP_311638715.1">
    <property type="nucleotide sequence ID" value="NZ_JAVRES010000012.1"/>
</dbReference>
<keyword evidence="2" id="KW-0812">Transmembrane</keyword>
<feature type="compositionally biased region" description="Gly residues" evidence="1">
    <location>
        <begin position="966"/>
        <end position="985"/>
    </location>
</feature>
<dbReference type="AlphaFoldDB" id="A0ABD5EV50"/>
<evidence type="ECO:0000259" key="3">
    <source>
        <dbReference type="PROSITE" id="PS50837"/>
    </source>
</evidence>
<keyword evidence="5" id="KW-1185">Reference proteome</keyword>
<feature type="transmembrane region" description="Helical" evidence="2">
    <location>
        <begin position="14"/>
        <end position="34"/>
    </location>
</feature>
<feature type="transmembrane region" description="Helical" evidence="2">
    <location>
        <begin position="470"/>
        <end position="495"/>
    </location>
</feature>
<feature type="region of interest" description="Disordered" evidence="1">
    <location>
        <begin position="966"/>
        <end position="1016"/>
    </location>
</feature>
<dbReference type="Pfam" id="PF05729">
    <property type="entry name" value="NACHT"/>
    <property type="match status" value="1"/>
</dbReference>
<keyword evidence="2" id="KW-0472">Membrane</keyword>
<feature type="transmembrane region" description="Helical" evidence="2">
    <location>
        <begin position="40"/>
        <end position="61"/>
    </location>
</feature>
<feature type="transmembrane region" description="Helical" evidence="2">
    <location>
        <begin position="585"/>
        <end position="604"/>
    </location>
</feature>
<dbReference type="Gene3D" id="3.40.50.300">
    <property type="entry name" value="P-loop containing nucleotide triphosphate hydrolases"/>
    <property type="match status" value="1"/>
</dbReference>
<evidence type="ECO:0000256" key="2">
    <source>
        <dbReference type="SAM" id="Phobius"/>
    </source>
</evidence>
<dbReference type="EMBL" id="JAVRES010000012">
    <property type="protein sequence ID" value="MDT0437499.1"/>
    <property type="molecule type" value="Genomic_DNA"/>
</dbReference>
<comment type="caution">
    <text evidence="4">The sequence shown here is derived from an EMBL/GenBank/DDBJ whole genome shotgun (WGS) entry which is preliminary data.</text>
</comment>
<reference evidence="5" key="1">
    <citation type="submission" date="2023-07" db="EMBL/GenBank/DDBJ databases">
        <title>30 novel species of actinomycetes from the DSMZ collection.</title>
        <authorList>
            <person name="Nouioui I."/>
        </authorList>
    </citation>
    <scope>NUCLEOTIDE SEQUENCE [LARGE SCALE GENOMIC DNA]</scope>
    <source>
        <strain evidence="5">DSM 41981</strain>
    </source>
</reference>
<feature type="transmembrane region" description="Helical" evidence="2">
    <location>
        <begin position="857"/>
        <end position="882"/>
    </location>
</feature>
<gene>
    <name evidence="4" type="ORF">RM877_22700</name>
</gene>
<dbReference type="InterPro" id="IPR027417">
    <property type="entry name" value="P-loop_NTPase"/>
</dbReference>